<dbReference type="EMBL" id="JADYXP020000008">
    <property type="protein sequence ID" value="KAL0117856.1"/>
    <property type="molecule type" value="Genomic_DNA"/>
</dbReference>
<reference evidence="1 2" key="1">
    <citation type="submission" date="2023-03" db="EMBL/GenBank/DDBJ databases">
        <title>High recombination rates correlate with genetic variation in Cardiocondyla obscurior ants.</title>
        <authorList>
            <person name="Errbii M."/>
        </authorList>
    </citation>
    <scope>NUCLEOTIDE SEQUENCE [LARGE SCALE GENOMIC DNA]</scope>
    <source>
        <strain evidence="1">Alpha-2009</strain>
        <tissue evidence="1">Whole body</tissue>
    </source>
</reference>
<proteinExistence type="predicted"/>
<name>A0AAW2FV30_9HYME</name>
<dbReference type="AlphaFoldDB" id="A0AAW2FV30"/>
<comment type="caution">
    <text evidence="1">The sequence shown here is derived from an EMBL/GenBank/DDBJ whole genome shotgun (WGS) entry which is preliminary data.</text>
</comment>
<keyword evidence="2" id="KW-1185">Reference proteome</keyword>
<sequence>MHLARKRVKNVPINLNTDKNTRAKEAKDYLEHSSNTLPDLNIILIVPFFPFILIENLNPSSSDRFSKILATGVAIQHKRLINAYDIKRLAVARAARGSKYSARSRSVTRCDSAFKRSD</sequence>
<dbReference type="Proteomes" id="UP001430953">
    <property type="component" value="Unassembled WGS sequence"/>
</dbReference>
<accession>A0AAW2FV30</accession>
<organism evidence="1 2">
    <name type="scientific">Cardiocondyla obscurior</name>
    <dbReference type="NCBI Taxonomy" id="286306"/>
    <lineage>
        <taxon>Eukaryota</taxon>
        <taxon>Metazoa</taxon>
        <taxon>Ecdysozoa</taxon>
        <taxon>Arthropoda</taxon>
        <taxon>Hexapoda</taxon>
        <taxon>Insecta</taxon>
        <taxon>Pterygota</taxon>
        <taxon>Neoptera</taxon>
        <taxon>Endopterygota</taxon>
        <taxon>Hymenoptera</taxon>
        <taxon>Apocrita</taxon>
        <taxon>Aculeata</taxon>
        <taxon>Formicoidea</taxon>
        <taxon>Formicidae</taxon>
        <taxon>Myrmicinae</taxon>
        <taxon>Cardiocondyla</taxon>
    </lineage>
</organism>
<evidence type="ECO:0000313" key="1">
    <source>
        <dbReference type="EMBL" id="KAL0117856.1"/>
    </source>
</evidence>
<protein>
    <submittedName>
        <fullName evidence="1">Uncharacterized protein</fullName>
    </submittedName>
</protein>
<evidence type="ECO:0000313" key="2">
    <source>
        <dbReference type="Proteomes" id="UP001430953"/>
    </source>
</evidence>
<gene>
    <name evidence="1" type="ORF">PUN28_008921</name>
</gene>